<evidence type="ECO:0000313" key="3">
    <source>
        <dbReference type="Proteomes" id="UP000186601"/>
    </source>
</evidence>
<feature type="transmembrane region" description="Helical" evidence="1">
    <location>
        <begin position="33"/>
        <end position="54"/>
    </location>
</feature>
<accession>A0A2R6NHJ8</accession>
<keyword evidence="1" id="KW-0812">Transmembrane</keyword>
<dbReference type="EMBL" id="MLYV02001242">
    <property type="protein sequence ID" value="PSR71840.1"/>
    <property type="molecule type" value="Genomic_DNA"/>
</dbReference>
<dbReference type="OrthoDB" id="100006at2759"/>
<feature type="transmembrane region" description="Helical" evidence="1">
    <location>
        <begin position="75"/>
        <end position="98"/>
    </location>
</feature>
<reference evidence="2 3" key="1">
    <citation type="submission" date="2018-02" db="EMBL/GenBank/DDBJ databases">
        <title>Genome sequence of the basidiomycete white-rot fungus Phlebia centrifuga.</title>
        <authorList>
            <person name="Granchi Z."/>
            <person name="Peng M."/>
            <person name="de Vries R.P."/>
            <person name="Hilden K."/>
            <person name="Makela M.R."/>
            <person name="Grigoriev I."/>
            <person name="Riley R."/>
        </authorList>
    </citation>
    <scope>NUCLEOTIDE SEQUENCE [LARGE SCALE GENOMIC DNA]</scope>
    <source>
        <strain evidence="2 3">FBCC195</strain>
    </source>
</reference>
<name>A0A2R6NHJ8_9APHY</name>
<evidence type="ECO:0000313" key="2">
    <source>
        <dbReference type="EMBL" id="PSR71840.1"/>
    </source>
</evidence>
<dbReference type="Proteomes" id="UP000186601">
    <property type="component" value="Unassembled WGS sequence"/>
</dbReference>
<keyword evidence="3" id="KW-1185">Reference proteome</keyword>
<organism evidence="2 3">
    <name type="scientific">Hermanssonia centrifuga</name>
    <dbReference type="NCBI Taxonomy" id="98765"/>
    <lineage>
        <taxon>Eukaryota</taxon>
        <taxon>Fungi</taxon>
        <taxon>Dikarya</taxon>
        <taxon>Basidiomycota</taxon>
        <taxon>Agaricomycotina</taxon>
        <taxon>Agaricomycetes</taxon>
        <taxon>Polyporales</taxon>
        <taxon>Meruliaceae</taxon>
        <taxon>Hermanssonia</taxon>
    </lineage>
</organism>
<comment type="caution">
    <text evidence="2">The sequence shown here is derived from an EMBL/GenBank/DDBJ whole genome shotgun (WGS) entry which is preliminary data.</text>
</comment>
<gene>
    <name evidence="2" type="ORF">PHLCEN_2v12341</name>
</gene>
<keyword evidence="1" id="KW-1133">Transmembrane helix</keyword>
<dbReference type="AlphaFoldDB" id="A0A2R6NHJ8"/>
<evidence type="ECO:0000256" key="1">
    <source>
        <dbReference type="SAM" id="Phobius"/>
    </source>
</evidence>
<sequence>MIIMENLDSLASINPLPRTAVTRTNSGFKAFEAMMFILGIGLGQFNLIFAIAHFRRQLRTARESDRRRRAFIWTFNIFAVTPVALILVLAPSFGGWLFPLAADAIAWHHFCDEYPMYAIFRGRSYKDSASTAIAAYFYSVETSTPLFIYEVQNMDQNTTTFSLHTWDTNQSDIPVEIYPTLQYIKYNLVDSTVNGNCISPISSSNPNTTTTPCMTGTFYPNAFPPFNLTSSVPLNNTYNSVPSTRSLLNARKGEWFYDNEPTVILRLVDPVSNNLDDIVLRTALQNPIACTEMKVCVAGIDGRKGSKVGAEVMVPLGLLLMKHAEYVVECSKPRSSSDS</sequence>
<keyword evidence="1" id="KW-0472">Membrane</keyword>
<proteinExistence type="predicted"/>
<protein>
    <submittedName>
        <fullName evidence="2">Uncharacterized protein</fullName>
    </submittedName>
</protein>